<evidence type="ECO:0000313" key="2">
    <source>
        <dbReference type="Proteomes" id="UP000234752"/>
    </source>
</evidence>
<dbReference type="InterPro" id="IPR010272">
    <property type="entry name" value="T6SS_TssF"/>
</dbReference>
<dbReference type="EMBL" id="CP025611">
    <property type="protein sequence ID" value="AUN31084.1"/>
    <property type="molecule type" value="Genomic_DNA"/>
</dbReference>
<accession>A0A2K9NDA1</accession>
<dbReference type="Proteomes" id="UP000234752">
    <property type="component" value="Chromosome eg_1"/>
</dbReference>
<reference evidence="1 2" key="1">
    <citation type="submission" date="2017-12" db="EMBL/GenBank/DDBJ databases">
        <title>Genomes of bacteria within cyanobacterial aggregates.</title>
        <authorList>
            <person name="Cai H."/>
        </authorList>
    </citation>
    <scope>NUCLEOTIDE SEQUENCE [LARGE SCALE GENOMIC DNA]</scope>
    <source>
        <strain evidence="1 2">TH16</strain>
    </source>
</reference>
<dbReference type="KEGG" id="ncb:C0V82_13185"/>
<gene>
    <name evidence="1" type="primary">vasA</name>
    <name evidence="1" type="ORF">C0V82_13185</name>
</gene>
<dbReference type="AlphaFoldDB" id="A0A2K9NDA1"/>
<keyword evidence="2" id="KW-1185">Reference proteome</keyword>
<dbReference type="Pfam" id="PF05947">
    <property type="entry name" value="T6SS_TssF"/>
    <property type="match status" value="1"/>
</dbReference>
<dbReference type="NCBIfam" id="TIGR03359">
    <property type="entry name" value="VI_chp_6"/>
    <property type="match status" value="1"/>
</dbReference>
<dbReference type="PIRSF" id="PIRSF028304">
    <property type="entry name" value="UCP028304"/>
    <property type="match status" value="1"/>
</dbReference>
<proteinExistence type="predicted"/>
<evidence type="ECO:0000313" key="1">
    <source>
        <dbReference type="EMBL" id="AUN31084.1"/>
    </source>
</evidence>
<dbReference type="PANTHER" id="PTHR35370:SF1">
    <property type="entry name" value="TYPE VI SECRETION SYSTEM COMPONENT TSSF1"/>
    <property type="match status" value="1"/>
</dbReference>
<organism evidence="1 2">
    <name type="scientific">Niveispirillum cyanobacteriorum</name>
    <dbReference type="NCBI Taxonomy" id="1612173"/>
    <lineage>
        <taxon>Bacteria</taxon>
        <taxon>Pseudomonadati</taxon>
        <taxon>Pseudomonadota</taxon>
        <taxon>Alphaproteobacteria</taxon>
        <taxon>Rhodospirillales</taxon>
        <taxon>Azospirillaceae</taxon>
        <taxon>Niveispirillum</taxon>
    </lineage>
</organism>
<protein>
    <submittedName>
        <fullName evidence="1">Type VI secretion system baseplate subunit TssF</fullName>
    </submittedName>
</protein>
<sequence>MTAGPCWWRLRVPSGWMTASSRSVFPCCSLTPREVAMPRDEAEALFAAYERELMYLRNEGAEFARTYPRVAGRLDFNGHESRDPHTERLLESFAFLTARIQRTLDAEFPLIPSALLDTLYPALTAPVPSAAIAHFEVDPGQARAAQGFHLPDNIALHVESPSHGLTCRFNTCYPVKLWPVQVVRQEMLRPEKFPFLARLGGAAIWRLRLRAQGNLTFADMQPDRLRLFLDGEPAVAGQLMEMLLDQSRAVVLAPATEGGEPTATLKRDCLSPVGFAPDEDLLRFPDHAHQGYRLIREYFVFPQKFLFLDVDFKDADGNPATWPKGAEVDLFFLLDQQPERAERLERVTVRLNCAPIINLFPKTSEPLRLDQTQSEYRLLPDSRWERSTEIHSIQKVSAVMNRADETALVRPFFSYDHLAVRAAPDCFWMARRRPTVRADMPGTDMFLSFVDLALDPSLPPTRTLFAHTLCTNRGMAEQLPPDTVLNLEVDAPVKPDGVRCLTRPTPQISAPEQGETLWQLVSALTLNHLSLADDGSGSALRALREIMVLYGDGCGAAVHQQAAGMTALSSRPVTRRLGDEAWRGFVRGTEISLTIDESQFAGGSAYLLASVLDRFLALYGRVNSFSQLVLKSVQREGVWKRWPARVGERNIL</sequence>
<name>A0A2K9NDA1_9PROT</name>
<dbReference type="PANTHER" id="PTHR35370">
    <property type="entry name" value="CYTOPLASMIC PROTEIN-RELATED-RELATED"/>
    <property type="match status" value="1"/>
</dbReference>